<proteinExistence type="predicted"/>
<dbReference type="AlphaFoldDB" id="A0A8X7VG53"/>
<name>A0A8X7VG53_BRACI</name>
<protein>
    <submittedName>
        <fullName evidence="2">Uncharacterized protein</fullName>
    </submittedName>
</protein>
<feature type="compositionally biased region" description="Basic and acidic residues" evidence="1">
    <location>
        <begin position="23"/>
        <end position="43"/>
    </location>
</feature>
<keyword evidence="3" id="KW-1185">Reference proteome</keyword>
<evidence type="ECO:0000313" key="2">
    <source>
        <dbReference type="EMBL" id="KAG2310579.1"/>
    </source>
</evidence>
<feature type="region of interest" description="Disordered" evidence="1">
    <location>
        <begin position="23"/>
        <end position="50"/>
    </location>
</feature>
<comment type="caution">
    <text evidence="2">The sequence shown here is derived from an EMBL/GenBank/DDBJ whole genome shotgun (WGS) entry which is preliminary data.</text>
</comment>
<organism evidence="2 3">
    <name type="scientific">Brassica carinata</name>
    <name type="common">Ethiopian mustard</name>
    <name type="synonym">Abyssinian cabbage</name>
    <dbReference type="NCBI Taxonomy" id="52824"/>
    <lineage>
        <taxon>Eukaryota</taxon>
        <taxon>Viridiplantae</taxon>
        <taxon>Streptophyta</taxon>
        <taxon>Embryophyta</taxon>
        <taxon>Tracheophyta</taxon>
        <taxon>Spermatophyta</taxon>
        <taxon>Magnoliopsida</taxon>
        <taxon>eudicotyledons</taxon>
        <taxon>Gunneridae</taxon>
        <taxon>Pentapetalae</taxon>
        <taxon>rosids</taxon>
        <taxon>malvids</taxon>
        <taxon>Brassicales</taxon>
        <taxon>Brassicaceae</taxon>
        <taxon>Brassiceae</taxon>
        <taxon>Brassica</taxon>
    </lineage>
</organism>
<sequence length="107" mass="11768">MDRECTILGVYFTRRETDQDVKKALGEGELGSRDDVEFQRSDETMEGGGGGRYRQGYLYFETRATQASFRSSGNDSNNVPLPLTSSSCFCFSSCGFLLFGSPPFGSS</sequence>
<accession>A0A8X7VG53</accession>
<dbReference type="Proteomes" id="UP000886595">
    <property type="component" value="Unassembled WGS sequence"/>
</dbReference>
<gene>
    <name evidence="2" type="ORF">Bca52824_022136</name>
</gene>
<evidence type="ECO:0000256" key="1">
    <source>
        <dbReference type="SAM" id="MobiDB-lite"/>
    </source>
</evidence>
<dbReference type="EMBL" id="JAAMPC010000005">
    <property type="protein sequence ID" value="KAG2310579.1"/>
    <property type="molecule type" value="Genomic_DNA"/>
</dbReference>
<reference evidence="2 3" key="1">
    <citation type="submission" date="2020-02" db="EMBL/GenBank/DDBJ databases">
        <authorList>
            <person name="Ma Q."/>
            <person name="Huang Y."/>
            <person name="Song X."/>
            <person name="Pei D."/>
        </authorList>
    </citation>
    <scope>NUCLEOTIDE SEQUENCE [LARGE SCALE GENOMIC DNA]</scope>
    <source>
        <strain evidence="2">Sxm20200214</strain>
        <tissue evidence="2">Leaf</tissue>
    </source>
</reference>
<evidence type="ECO:0000313" key="3">
    <source>
        <dbReference type="Proteomes" id="UP000886595"/>
    </source>
</evidence>